<keyword evidence="11 14" id="KW-0255">Endonuclease</keyword>
<evidence type="ECO:0000256" key="9">
    <source>
        <dbReference type="ARBA" id="ARBA00022722"/>
    </source>
</evidence>
<proteinExistence type="inferred from homology"/>
<evidence type="ECO:0000256" key="6">
    <source>
        <dbReference type="ARBA" id="ARBA00012180"/>
    </source>
</evidence>
<comment type="caution">
    <text evidence="18">The sequence shown here is derived from an EMBL/GenBank/DDBJ whole genome shotgun (WGS) entry which is preliminary data.</text>
</comment>
<sequence length="222" mass="24031">MPSFRYEKRCAEAGAVLIAGIDEVGRGPLAGPVVAAVAVIDRSLAKRKLLRLIDDSKKLTPEQREEAYAAILESGVVRYAVGEASVEEIDAINILQATFLAMRRALQAMSEQPDLVLIDGNRVPPELGCRAETIVGGDARSYSIAAASIIAKVTRDRYMRGLAASFPGYGWETNVGYARPEHLAALNRLGPTTHHRRSFAPVRMVLEPSLPLEEAAAAELPR</sequence>
<dbReference type="NCBIfam" id="NF000595">
    <property type="entry name" value="PRK00015.1-3"/>
    <property type="match status" value="1"/>
</dbReference>
<evidence type="ECO:0000256" key="11">
    <source>
        <dbReference type="ARBA" id="ARBA00022759"/>
    </source>
</evidence>
<feature type="domain" description="RNase H type-2" evidence="17">
    <location>
        <begin position="16"/>
        <end position="211"/>
    </location>
</feature>
<dbReference type="EC" id="3.1.26.4" evidence="6 14"/>
<evidence type="ECO:0000256" key="2">
    <source>
        <dbReference type="ARBA" id="ARBA00001946"/>
    </source>
</evidence>
<evidence type="ECO:0000256" key="10">
    <source>
        <dbReference type="ARBA" id="ARBA00022723"/>
    </source>
</evidence>
<keyword evidence="10 14" id="KW-0479">Metal-binding</keyword>
<evidence type="ECO:0000256" key="15">
    <source>
        <dbReference type="PROSITE-ProRule" id="PRU01319"/>
    </source>
</evidence>
<dbReference type="InterPro" id="IPR036397">
    <property type="entry name" value="RNaseH_sf"/>
</dbReference>
<dbReference type="OrthoDB" id="9803420at2"/>
<dbReference type="GO" id="GO:0005737">
    <property type="term" value="C:cytoplasm"/>
    <property type="evidence" value="ECO:0007669"/>
    <property type="project" value="UniProtKB-SubCell"/>
</dbReference>
<dbReference type="GO" id="GO:0004523">
    <property type="term" value="F:RNA-DNA hybrid ribonuclease activity"/>
    <property type="evidence" value="ECO:0007669"/>
    <property type="project" value="UniProtKB-UniRule"/>
</dbReference>
<evidence type="ECO:0000256" key="4">
    <source>
        <dbReference type="ARBA" id="ARBA00004496"/>
    </source>
</evidence>
<dbReference type="PANTHER" id="PTHR10954">
    <property type="entry name" value="RIBONUCLEASE H2 SUBUNIT A"/>
    <property type="match status" value="1"/>
</dbReference>
<evidence type="ECO:0000256" key="14">
    <source>
        <dbReference type="HAMAP-Rule" id="MF_00052"/>
    </source>
</evidence>
<dbReference type="GO" id="GO:0043137">
    <property type="term" value="P:DNA replication, removal of RNA primer"/>
    <property type="evidence" value="ECO:0007669"/>
    <property type="project" value="TreeGrafter"/>
</dbReference>
<dbReference type="GO" id="GO:0032299">
    <property type="term" value="C:ribonuclease H2 complex"/>
    <property type="evidence" value="ECO:0007669"/>
    <property type="project" value="TreeGrafter"/>
</dbReference>
<comment type="cofactor">
    <cofactor evidence="2">
        <name>Mg(2+)</name>
        <dbReference type="ChEBI" id="CHEBI:18420"/>
    </cofactor>
</comment>
<keyword evidence="13 14" id="KW-0464">Manganese</keyword>
<feature type="binding site" evidence="14 15">
    <location>
        <position position="119"/>
    </location>
    <ligand>
        <name>a divalent metal cation</name>
        <dbReference type="ChEBI" id="CHEBI:60240"/>
    </ligand>
</feature>
<evidence type="ECO:0000259" key="17">
    <source>
        <dbReference type="PROSITE" id="PS51975"/>
    </source>
</evidence>
<organism evidence="18 19">
    <name type="scientific">Reyranella soli</name>
    <dbReference type="NCBI Taxonomy" id="1230389"/>
    <lineage>
        <taxon>Bacteria</taxon>
        <taxon>Pseudomonadati</taxon>
        <taxon>Pseudomonadota</taxon>
        <taxon>Alphaproteobacteria</taxon>
        <taxon>Hyphomicrobiales</taxon>
        <taxon>Reyranellaceae</taxon>
        <taxon>Reyranella</taxon>
    </lineage>
</organism>
<dbReference type="Proteomes" id="UP000321058">
    <property type="component" value="Unassembled WGS sequence"/>
</dbReference>
<comment type="subcellular location">
    <subcellularLocation>
        <location evidence="4 14">Cytoplasm</location>
    </subcellularLocation>
</comment>
<comment type="function">
    <text evidence="3 14 16">Endonuclease that specifically degrades the RNA of RNA-DNA hybrids.</text>
</comment>
<dbReference type="PANTHER" id="PTHR10954:SF18">
    <property type="entry name" value="RIBONUCLEASE HII"/>
    <property type="match status" value="1"/>
</dbReference>
<evidence type="ECO:0000256" key="16">
    <source>
        <dbReference type="RuleBase" id="RU003515"/>
    </source>
</evidence>
<comment type="catalytic activity">
    <reaction evidence="1 14 15 16">
        <text>Endonucleolytic cleavage to 5'-phosphomonoester.</text>
        <dbReference type="EC" id="3.1.26.4"/>
    </reaction>
</comment>
<keyword evidence="8 14" id="KW-0963">Cytoplasm</keyword>
<evidence type="ECO:0000313" key="18">
    <source>
        <dbReference type="EMBL" id="GEP61490.1"/>
    </source>
</evidence>
<protein>
    <recommendedName>
        <fullName evidence="7 14">Ribonuclease HII</fullName>
        <shortName evidence="14">RNase HII</shortName>
        <ecNumber evidence="6 14">3.1.26.4</ecNumber>
    </recommendedName>
</protein>
<evidence type="ECO:0000256" key="12">
    <source>
        <dbReference type="ARBA" id="ARBA00022801"/>
    </source>
</evidence>
<dbReference type="CDD" id="cd07182">
    <property type="entry name" value="RNase_HII_bacteria_HII_like"/>
    <property type="match status" value="1"/>
</dbReference>
<evidence type="ECO:0000256" key="5">
    <source>
        <dbReference type="ARBA" id="ARBA00007383"/>
    </source>
</evidence>
<keyword evidence="12 14" id="KW-0378">Hydrolase</keyword>
<dbReference type="InterPro" id="IPR001352">
    <property type="entry name" value="RNase_HII/HIII"/>
</dbReference>
<evidence type="ECO:0000256" key="7">
    <source>
        <dbReference type="ARBA" id="ARBA00019179"/>
    </source>
</evidence>
<evidence type="ECO:0000256" key="8">
    <source>
        <dbReference type="ARBA" id="ARBA00022490"/>
    </source>
</evidence>
<gene>
    <name evidence="14 18" type="primary">rnhB</name>
    <name evidence="18" type="ORF">RSO01_86560</name>
</gene>
<comment type="similarity">
    <text evidence="5 14 16">Belongs to the RNase HII family.</text>
</comment>
<dbReference type="GO" id="GO:0003723">
    <property type="term" value="F:RNA binding"/>
    <property type="evidence" value="ECO:0007669"/>
    <property type="project" value="UniProtKB-UniRule"/>
</dbReference>
<evidence type="ECO:0000313" key="19">
    <source>
        <dbReference type="Proteomes" id="UP000321058"/>
    </source>
</evidence>
<evidence type="ECO:0000256" key="1">
    <source>
        <dbReference type="ARBA" id="ARBA00000077"/>
    </source>
</evidence>
<dbReference type="Pfam" id="PF01351">
    <property type="entry name" value="RNase_HII"/>
    <property type="match status" value="1"/>
</dbReference>
<dbReference type="InterPro" id="IPR022898">
    <property type="entry name" value="RNase_HII"/>
</dbReference>
<keyword evidence="9 14" id="KW-0540">Nuclease</keyword>
<dbReference type="GO" id="GO:0006298">
    <property type="term" value="P:mismatch repair"/>
    <property type="evidence" value="ECO:0007669"/>
    <property type="project" value="TreeGrafter"/>
</dbReference>
<dbReference type="InterPro" id="IPR024567">
    <property type="entry name" value="RNase_HII/HIII_dom"/>
</dbReference>
<comment type="cofactor">
    <cofactor evidence="14 15">
        <name>Mn(2+)</name>
        <dbReference type="ChEBI" id="CHEBI:29035"/>
    </cofactor>
    <cofactor evidence="14 15">
        <name>Mg(2+)</name>
        <dbReference type="ChEBI" id="CHEBI:18420"/>
    </cofactor>
    <text evidence="14 15">Manganese or magnesium. Binds 1 divalent metal ion per monomer in the absence of substrate. May bind a second metal ion after substrate binding.</text>
</comment>
<accession>A0A512NRA5</accession>
<dbReference type="HAMAP" id="MF_00052_B">
    <property type="entry name" value="RNase_HII_B"/>
    <property type="match status" value="1"/>
</dbReference>
<dbReference type="RefSeq" id="WP_147156787.1">
    <property type="nucleotide sequence ID" value="NZ_BKAJ01000228.1"/>
</dbReference>
<reference evidence="18 19" key="1">
    <citation type="submission" date="2019-07" db="EMBL/GenBank/DDBJ databases">
        <title>Whole genome shotgun sequence of Reyranella soli NBRC 108950.</title>
        <authorList>
            <person name="Hosoyama A."/>
            <person name="Uohara A."/>
            <person name="Ohji S."/>
            <person name="Ichikawa N."/>
        </authorList>
    </citation>
    <scope>NUCLEOTIDE SEQUENCE [LARGE SCALE GENOMIC DNA]</scope>
    <source>
        <strain evidence="18 19">NBRC 108950</strain>
    </source>
</reference>
<feature type="binding site" evidence="14 15">
    <location>
        <position position="22"/>
    </location>
    <ligand>
        <name>a divalent metal cation</name>
        <dbReference type="ChEBI" id="CHEBI:60240"/>
    </ligand>
</feature>
<dbReference type="InterPro" id="IPR012337">
    <property type="entry name" value="RNaseH-like_sf"/>
</dbReference>
<name>A0A512NRA5_9HYPH</name>
<feature type="binding site" evidence="14 15">
    <location>
        <position position="23"/>
    </location>
    <ligand>
        <name>a divalent metal cation</name>
        <dbReference type="ChEBI" id="CHEBI:60240"/>
    </ligand>
</feature>
<dbReference type="SUPFAM" id="SSF53098">
    <property type="entry name" value="Ribonuclease H-like"/>
    <property type="match status" value="1"/>
</dbReference>
<evidence type="ECO:0000256" key="3">
    <source>
        <dbReference type="ARBA" id="ARBA00004065"/>
    </source>
</evidence>
<keyword evidence="19" id="KW-1185">Reference proteome</keyword>
<dbReference type="GO" id="GO:0030145">
    <property type="term" value="F:manganese ion binding"/>
    <property type="evidence" value="ECO:0007669"/>
    <property type="project" value="UniProtKB-UniRule"/>
</dbReference>
<dbReference type="AlphaFoldDB" id="A0A512NRA5"/>
<dbReference type="Gene3D" id="3.30.420.10">
    <property type="entry name" value="Ribonuclease H-like superfamily/Ribonuclease H"/>
    <property type="match status" value="1"/>
</dbReference>
<dbReference type="EMBL" id="BKAJ01000228">
    <property type="protein sequence ID" value="GEP61490.1"/>
    <property type="molecule type" value="Genomic_DNA"/>
</dbReference>
<evidence type="ECO:0000256" key="13">
    <source>
        <dbReference type="ARBA" id="ARBA00023211"/>
    </source>
</evidence>
<dbReference type="PROSITE" id="PS51975">
    <property type="entry name" value="RNASE_H_2"/>
    <property type="match status" value="1"/>
</dbReference>